<accession>A0A1S7LL10</accession>
<feature type="transmembrane region" description="Helical" evidence="2">
    <location>
        <begin position="993"/>
        <end position="1015"/>
    </location>
</feature>
<dbReference type="EMBL" id="LO017727">
    <property type="protein sequence ID" value="CRH07318.1"/>
    <property type="molecule type" value="Genomic_DNA"/>
</dbReference>
<evidence type="ECO:0000313" key="3">
    <source>
        <dbReference type="EMBL" id="CRH07318.1"/>
    </source>
</evidence>
<sequence>MIRPFLENHVFANLTFTVILVVGGLCYAMLPRQQDPEMNFNWIQITTALPGAATEDVEKLITDPLEEALEKLDDVRFVVSHSLESTSSILVRFDELESSELDKRINDLRREVRNKQRELPDEAEDPWIFEITSSSGFPSATVVVQGQGGGENLRQQARHIKRDMERIKGVGSVMALGLREPEIHIRFDARKLVAMGLQPSQLADTLSARFRDFSAGNIRIGRTQWTLRVQGTSAALDEIANWSVVGSQGELPLGDVAAVSWARERAAELVTLHGKPGVMLSLTKAPNTNVLVLNERVQGYVDQRNALGHNTGITLALVDDQTHMIREALNIMRSNALLGLLFVILATWLFLGSRIALLIGLGIPFTLAGTFMVLYAMGETLNVMVLLGVVIALGMLVDDAVVVVEGIYDRIRRGWGAIDAGIDSLREVFAPVTASVLTTMAAFMPLMLLPGILGEFMRVVPLTVTLALAFSLVEAYWMLPAHVSFIRMRLDNPGRMQRMRNRVMHQLRIRYARTMIMVFRRPKLFMLLAILPLVIAIGAVATERVRMEFFAMEKIPLFYINVKMPAGSSLEQTLAASGRVAERARAVVKPGEAVSIFNYAGQMFTETKPEMGDRYGQVFVSLNPDRDARRSVDEIIDAMRPTVTQVAGPTSIDFLPISGGPPVTKPISVKVRGSSFETILEAVQAVKSIVAEIEGSHNLSDSYASGRPQLNLVPNDDAIRRAGLSSDQVMRSVRLLGDGEVVAQMQHRGEKVSLRVLGQEKSAADLDSWMTTPFMLPNGQQMELGRLLDATTTTGQESIMHFNFKRTIKVEADLDQMKTDAKKANAIIKTQWAEKYAAQFPDVDLDFTGVLDDIEESQNAIFTLFLFGAGVMYMILGAQFRSYFQPMMILTTLPMAFTGVIFGLLVTGHAMSLYTLYGVVALAGIAVNAAIVLISAANSRLRDGMSVTHAIIYAGRRRVVPILITSLTTIAGLFSLAAGLAGTSVMWGTIATAMVWGLAVSTLLTLFLVPLLYLVSMRPWHGKRVD</sequence>
<gene>
    <name evidence="3" type="primary">acrA</name>
    <name evidence="3" type="ORF">MAGMO_3178</name>
</gene>
<feature type="transmembrane region" description="Helical" evidence="2">
    <location>
        <begin position="331"/>
        <end position="351"/>
    </location>
</feature>
<dbReference type="Gene3D" id="3.30.70.1430">
    <property type="entry name" value="Multidrug efflux transporter AcrB pore domain"/>
    <property type="match status" value="2"/>
</dbReference>
<dbReference type="Gene3D" id="3.30.2090.10">
    <property type="entry name" value="Multidrug efflux transporter AcrB TolC docking domain, DN and DC subdomains"/>
    <property type="match status" value="2"/>
</dbReference>
<dbReference type="AlphaFoldDB" id="A0A1S7LL10"/>
<dbReference type="GO" id="GO:0042910">
    <property type="term" value="F:xenobiotic transmembrane transporter activity"/>
    <property type="evidence" value="ECO:0007669"/>
    <property type="project" value="TreeGrafter"/>
</dbReference>
<dbReference type="SUPFAM" id="SSF82714">
    <property type="entry name" value="Multidrug efflux transporter AcrB TolC docking domain, DN and DC subdomains"/>
    <property type="match status" value="1"/>
</dbReference>
<dbReference type="PANTHER" id="PTHR32063">
    <property type="match status" value="1"/>
</dbReference>
<keyword evidence="2" id="KW-0472">Membrane</keyword>
<keyword evidence="1" id="KW-0175">Coiled coil</keyword>
<name>A0A1S7LL10_MAGMO</name>
<reference evidence="3" key="1">
    <citation type="submission" date="2015-04" db="EMBL/GenBank/DDBJ databases">
        <authorList>
            <person name="Syromyatnikov M.Y."/>
            <person name="Popov V.N."/>
        </authorList>
    </citation>
    <scope>NUCLEOTIDE SEQUENCE</scope>
    <source>
        <strain evidence="3">MO-1</strain>
    </source>
</reference>
<dbReference type="SUPFAM" id="SSF82866">
    <property type="entry name" value="Multidrug efflux transporter AcrB transmembrane domain"/>
    <property type="match status" value="2"/>
</dbReference>
<dbReference type="InterPro" id="IPR027463">
    <property type="entry name" value="AcrB_DN_DC_subdom"/>
</dbReference>
<feature type="transmembrane region" description="Helical" evidence="2">
    <location>
        <begin position="459"/>
        <end position="479"/>
    </location>
</feature>
<feature type="transmembrane region" description="Helical" evidence="2">
    <location>
        <begin position="383"/>
        <end position="408"/>
    </location>
</feature>
<dbReference type="GO" id="GO:0005886">
    <property type="term" value="C:plasma membrane"/>
    <property type="evidence" value="ECO:0007669"/>
    <property type="project" value="TreeGrafter"/>
</dbReference>
<feature type="transmembrane region" description="Helical" evidence="2">
    <location>
        <begin position="914"/>
        <end position="938"/>
    </location>
</feature>
<evidence type="ECO:0000256" key="2">
    <source>
        <dbReference type="SAM" id="Phobius"/>
    </source>
</evidence>
<feature type="transmembrane region" description="Helical" evidence="2">
    <location>
        <begin position="358"/>
        <end position="377"/>
    </location>
</feature>
<feature type="transmembrane region" description="Helical" evidence="2">
    <location>
        <begin position="959"/>
        <end position="981"/>
    </location>
</feature>
<dbReference type="Gene3D" id="3.30.70.1440">
    <property type="entry name" value="Multidrug efflux transporter AcrB pore domain"/>
    <property type="match status" value="1"/>
</dbReference>
<feature type="coiled-coil region" evidence="1">
    <location>
        <begin position="91"/>
        <end position="125"/>
    </location>
</feature>
<keyword evidence="2" id="KW-0812">Transmembrane</keyword>
<dbReference type="PANTHER" id="PTHR32063:SF33">
    <property type="entry name" value="RND SUPERFAMILY EFFLUX PUMP PERMEASE COMPONENT"/>
    <property type="match status" value="1"/>
</dbReference>
<feature type="transmembrane region" description="Helical" evidence="2">
    <location>
        <begin position="12"/>
        <end position="30"/>
    </location>
</feature>
<keyword evidence="2" id="KW-1133">Transmembrane helix</keyword>
<dbReference type="Pfam" id="PF00873">
    <property type="entry name" value="ACR_tran"/>
    <property type="match status" value="1"/>
</dbReference>
<protein>
    <submittedName>
        <fullName evidence="3">Acriflavin resistance protein</fullName>
    </submittedName>
</protein>
<evidence type="ECO:0000256" key="1">
    <source>
        <dbReference type="SAM" id="Coils"/>
    </source>
</evidence>
<dbReference type="InterPro" id="IPR001036">
    <property type="entry name" value="Acrflvin-R"/>
</dbReference>
<organism evidence="3">
    <name type="scientific">Magnetococcus massalia (strain MO-1)</name>
    <dbReference type="NCBI Taxonomy" id="451514"/>
    <lineage>
        <taxon>Bacteria</taxon>
        <taxon>Pseudomonadati</taxon>
        <taxon>Pseudomonadota</taxon>
        <taxon>Magnetococcia</taxon>
        <taxon>Magnetococcales</taxon>
        <taxon>Magnetococcaceae</taxon>
        <taxon>Magnetococcus</taxon>
    </lineage>
</organism>
<dbReference type="Gene3D" id="3.30.70.1320">
    <property type="entry name" value="Multidrug efflux transporter AcrB pore domain like"/>
    <property type="match status" value="1"/>
</dbReference>
<proteinExistence type="predicted"/>
<feature type="transmembrane region" description="Helical" evidence="2">
    <location>
        <begin position="888"/>
        <end position="908"/>
    </location>
</feature>
<dbReference type="Gene3D" id="1.20.1640.10">
    <property type="entry name" value="Multidrug efflux transporter AcrB transmembrane domain"/>
    <property type="match status" value="2"/>
</dbReference>
<feature type="transmembrane region" description="Helical" evidence="2">
    <location>
        <begin position="428"/>
        <end position="453"/>
    </location>
</feature>
<feature type="transmembrane region" description="Helical" evidence="2">
    <location>
        <begin position="524"/>
        <end position="542"/>
    </location>
</feature>
<feature type="transmembrane region" description="Helical" evidence="2">
    <location>
        <begin position="860"/>
        <end position="876"/>
    </location>
</feature>
<dbReference type="PRINTS" id="PR00702">
    <property type="entry name" value="ACRIFLAVINRP"/>
</dbReference>
<dbReference type="SUPFAM" id="SSF82693">
    <property type="entry name" value="Multidrug efflux transporter AcrB pore domain, PN1, PN2, PC1 and PC2 subdomains"/>
    <property type="match status" value="3"/>
</dbReference>